<evidence type="ECO:0008006" key="3">
    <source>
        <dbReference type="Google" id="ProtNLM"/>
    </source>
</evidence>
<dbReference type="Gene3D" id="3.80.10.10">
    <property type="entry name" value="Ribonuclease Inhibitor"/>
    <property type="match status" value="1"/>
</dbReference>
<protein>
    <recommendedName>
        <fullName evidence="3">Leucine-rich repeat domain-containing protein</fullName>
    </recommendedName>
</protein>
<gene>
    <name evidence="1" type="ORF">CKY39_21725</name>
</gene>
<name>A0A250DNN9_9BURK</name>
<evidence type="ECO:0000313" key="1">
    <source>
        <dbReference type="EMBL" id="ATA55553.1"/>
    </source>
</evidence>
<reference evidence="1 2" key="1">
    <citation type="submission" date="2017-09" db="EMBL/GenBank/DDBJ databases">
        <title>The diverse metabolic capabilities of V. boronicumulans make it an excellent choice for continued studies on novel biodegradation.</title>
        <authorList>
            <person name="Sun S."/>
        </authorList>
    </citation>
    <scope>NUCLEOTIDE SEQUENCE [LARGE SCALE GENOMIC DNA]</scope>
    <source>
        <strain evidence="1 2">J1</strain>
    </source>
</reference>
<dbReference type="InterPro" id="IPR032675">
    <property type="entry name" value="LRR_dom_sf"/>
</dbReference>
<evidence type="ECO:0000313" key="2">
    <source>
        <dbReference type="Proteomes" id="UP000217154"/>
    </source>
</evidence>
<dbReference type="RefSeq" id="WP_095745906.1">
    <property type="nucleotide sequence ID" value="NZ_CP023284.1"/>
</dbReference>
<dbReference type="Proteomes" id="UP000217154">
    <property type="component" value="Chromosome"/>
</dbReference>
<organism evidence="1 2">
    <name type="scientific">Variovorax boronicumulans</name>
    <dbReference type="NCBI Taxonomy" id="436515"/>
    <lineage>
        <taxon>Bacteria</taxon>
        <taxon>Pseudomonadati</taxon>
        <taxon>Pseudomonadota</taxon>
        <taxon>Betaproteobacteria</taxon>
        <taxon>Burkholderiales</taxon>
        <taxon>Comamonadaceae</taxon>
        <taxon>Variovorax</taxon>
    </lineage>
</organism>
<sequence length="340" mass="38058">MSERIELKLDWTREQVRQLAANGEVSILQFAATQEVPPSLLEILNEDLFRDRPDITWRMYGSYARVCDLSCLRLMPHVESLNLDCLTRVSNTHAIEALPKLKEFVFDVYEADSLDVLNAVPTDLQRLRIGKTKTKKTDLFGLERFSHLRQLVVAGHTRGLEVIGKLSTLNEVSLMGMPLSNLVFLRHLPHLHTLQLGFGSAQNLDTLAGLDVLRHLALLRIKDLSDLSVVSQLETLQRLTAQDQPHLASLPSLAALEDLALIVLNNVGLKDLSWVASAPALESLAMFQMPALAHGDIQSLLRQPGPLKRLMVGLKSAREHKLARQAIEDSGLWDDGGWWR</sequence>
<dbReference type="AlphaFoldDB" id="A0A250DNN9"/>
<proteinExistence type="predicted"/>
<dbReference type="EMBL" id="CP023284">
    <property type="protein sequence ID" value="ATA55553.1"/>
    <property type="molecule type" value="Genomic_DNA"/>
</dbReference>
<dbReference type="KEGG" id="vbo:CKY39_21725"/>
<dbReference type="SUPFAM" id="SSF52058">
    <property type="entry name" value="L domain-like"/>
    <property type="match status" value="1"/>
</dbReference>
<accession>A0A250DNN9</accession>